<accession>A0ABU5CFJ4</accession>
<evidence type="ECO:0000313" key="2">
    <source>
        <dbReference type="Proteomes" id="UP001228376"/>
    </source>
</evidence>
<dbReference type="EMBL" id="JAROCA020000001">
    <property type="protein sequence ID" value="MDY0404990.1"/>
    <property type="molecule type" value="Genomic_DNA"/>
</dbReference>
<comment type="caution">
    <text evidence="1">The sequence shown here is derived from an EMBL/GenBank/DDBJ whole genome shotgun (WGS) entry which is preliminary data.</text>
</comment>
<evidence type="ECO:0008006" key="3">
    <source>
        <dbReference type="Google" id="ProtNLM"/>
    </source>
</evidence>
<dbReference type="RefSeq" id="WP_320384381.1">
    <property type="nucleotide sequence ID" value="NZ_JAROCA020000001.1"/>
</dbReference>
<dbReference type="Gene3D" id="3.90.1150.10">
    <property type="entry name" value="Aspartate Aminotransferase, domain 1"/>
    <property type="match status" value="1"/>
</dbReference>
<dbReference type="Proteomes" id="UP001228376">
    <property type="component" value="Unassembled WGS sequence"/>
</dbReference>
<organism evidence="1 2">
    <name type="scientific">Tigheibacillus jepli</name>
    <dbReference type="NCBI Taxonomy" id="3035914"/>
    <lineage>
        <taxon>Bacteria</taxon>
        <taxon>Bacillati</taxon>
        <taxon>Bacillota</taxon>
        <taxon>Bacilli</taxon>
        <taxon>Bacillales</taxon>
        <taxon>Bacillaceae</taxon>
        <taxon>Tigheibacillus</taxon>
    </lineage>
</organism>
<dbReference type="InterPro" id="IPR015422">
    <property type="entry name" value="PyrdxlP-dep_Trfase_small"/>
</dbReference>
<evidence type="ECO:0000313" key="1">
    <source>
        <dbReference type="EMBL" id="MDY0404990.1"/>
    </source>
</evidence>
<keyword evidence="2" id="KW-1185">Reference proteome</keyword>
<proteinExistence type="predicted"/>
<name>A0ABU5CFJ4_9BACI</name>
<reference evidence="1 2" key="1">
    <citation type="submission" date="2023-10" db="EMBL/GenBank/DDBJ databases">
        <title>179-bfca-hs.</title>
        <authorList>
            <person name="Miliotis G."/>
            <person name="Sengupta P."/>
            <person name="Hameed A."/>
            <person name="Chuvochina M."/>
            <person name="Mcdonagh F."/>
            <person name="Simpson A.C."/>
            <person name="Singh N.K."/>
            <person name="Rekha P.D."/>
            <person name="Raman K."/>
            <person name="Hugenholtz P."/>
            <person name="Venkateswaran K."/>
        </authorList>
    </citation>
    <scope>NUCLEOTIDE SEQUENCE [LARGE SCALE GENOMIC DNA]</scope>
    <source>
        <strain evidence="1 2">179-BFC-A-HS</strain>
    </source>
</reference>
<sequence length="62" mass="6851">MIEALYQRGVICRSVTYEGTDIICFAPPLIINEKQLGILGTIGRCYFPCSKTPGNMNQSDPL</sequence>
<protein>
    <recommendedName>
        <fullName evidence="3">IclR-ED domain-containing protein</fullName>
    </recommendedName>
</protein>
<gene>
    <name evidence="1" type="ORF">P5G51_005865</name>
</gene>